<keyword evidence="3" id="KW-1185">Reference proteome</keyword>
<proteinExistence type="predicted"/>
<dbReference type="HOGENOM" id="CLU_009568_2_0_1"/>
<protein>
    <submittedName>
        <fullName evidence="2">Uncharacterized protein</fullName>
    </submittedName>
</protein>
<name>A0A0C3FGR8_PILCF</name>
<feature type="compositionally biased region" description="Basic and acidic residues" evidence="1">
    <location>
        <begin position="912"/>
        <end position="922"/>
    </location>
</feature>
<feature type="region of interest" description="Disordered" evidence="1">
    <location>
        <begin position="1"/>
        <end position="38"/>
    </location>
</feature>
<dbReference type="InParanoid" id="A0A0C3FGR8"/>
<dbReference type="PANTHER" id="PTHR33266">
    <property type="entry name" value="CHROMOSOME 15, WHOLE GENOME SHOTGUN SEQUENCE"/>
    <property type="match status" value="1"/>
</dbReference>
<sequence length="922" mass="103112">MDVNQPLASGSKQSLVPAPASHPEERLGQRQSGELNEEMDQISLVEKWPARVDEIGDDDSQWSLLLESILFYLTDCLAATDLKDSVITNMNRSSARTFVNSLDNDMLEKWKAGVRSGVGEKDWSVLIPYLNLQKPKIMIPDVALGVLVEQHNAVIEAWNREYLGDAYKALLAAVDEVHGTPIEDNYAKIVPVAQSSGTGKSKTVDRIAEERILIPLCLREDLDQGFAYPPTDKVVRDYLLAAPSTSQEEQCKDYIRTFLSSLFETALPLVNRFCPADETVTFVDMAAKFHNFFRGQSQRDQIYGEVVENARRGPSTKSWESFKLFQDGLKRHCSDWPTASCPLLISMDEVHVLYAQRLADARSNYTLYSRLKSVLSEAVDEGLCTLFLSTASSVSKLAPSKELAPSLREREEDRYLPPPFTELPFDAHIIAKPLVPGQATLSSVGSLEFTAKFGRPWFYANYLSRKNQHSNNIVHDLMRNVRDKLCGRTWPPNQRAVLDATSIAVLSSRLLLDLSPTTSDARRHEEELVRNHLRMLYSVHQDREVIVTGSSPEPLIAEAAAQIMHSDITENGKRVPYMDFWDLLGQFVENGLAAQGAIGELIGRALSISAMDRAINGLPKVCQLRYQTPVKVADYYQALLTDESWRALRKSTPANRAQLTQNSATTTFEDAFKNAYFHFSHYGKANDSSPMCDTYAWANWLRGTAVVCQLNQELSDRMTPIYFPDQGGVSPRSISVNLDQDKTGQSADPRYVGIQSAEKHSVFSHDHRLPYIAAVHCYGLTENQGTTANMPVGRDLRGKRDDEEAPRYQIDIRGLDAYRSLTDTVKNVIRMMINCSKTAIFMNHPRPDNIPLLRRMLPVLTRDSASTEWFGGFANADAWSASQNLIANSPPAVPEKRKAQPSAAGSSKKKPRVEELKGKGKE</sequence>
<organism evidence="2 3">
    <name type="scientific">Piloderma croceum (strain F 1598)</name>
    <dbReference type="NCBI Taxonomy" id="765440"/>
    <lineage>
        <taxon>Eukaryota</taxon>
        <taxon>Fungi</taxon>
        <taxon>Dikarya</taxon>
        <taxon>Basidiomycota</taxon>
        <taxon>Agaricomycotina</taxon>
        <taxon>Agaricomycetes</taxon>
        <taxon>Agaricomycetidae</taxon>
        <taxon>Atheliales</taxon>
        <taxon>Atheliaceae</taxon>
        <taxon>Piloderma</taxon>
    </lineage>
</organism>
<feature type="region of interest" description="Disordered" evidence="1">
    <location>
        <begin position="887"/>
        <end position="922"/>
    </location>
</feature>
<dbReference type="STRING" id="765440.A0A0C3FGR8"/>
<evidence type="ECO:0000313" key="3">
    <source>
        <dbReference type="Proteomes" id="UP000054166"/>
    </source>
</evidence>
<dbReference type="OrthoDB" id="3270019at2759"/>
<reference evidence="2 3" key="1">
    <citation type="submission" date="2014-04" db="EMBL/GenBank/DDBJ databases">
        <authorList>
            <consortium name="DOE Joint Genome Institute"/>
            <person name="Kuo A."/>
            <person name="Tarkka M."/>
            <person name="Buscot F."/>
            <person name="Kohler A."/>
            <person name="Nagy L.G."/>
            <person name="Floudas D."/>
            <person name="Copeland A."/>
            <person name="Barry K.W."/>
            <person name="Cichocki N."/>
            <person name="Veneault-Fourrey C."/>
            <person name="LaButti K."/>
            <person name="Lindquist E.A."/>
            <person name="Lipzen A."/>
            <person name="Lundell T."/>
            <person name="Morin E."/>
            <person name="Murat C."/>
            <person name="Sun H."/>
            <person name="Tunlid A."/>
            <person name="Henrissat B."/>
            <person name="Grigoriev I.V."/>
            <person name="Hibbett D.S."/>
            <person name="Martin F."/>
            <person name="Nordberg H.P."/>
            <person name="Cantor M.N."/>
            <person name="Hua S.X."/>
        </authorList>
    </citation>
    <scope>NUCLEOTIDE SEQUENCE [LARGE SCALE GENOMIC DNA]</scope>
    <source>
        <strain evidence="2 3">F 1598</strain>
    </source>
</reference>
<dbReference type="AlphaFoldDB" id="A0A0C3FGR8"/>
<dbReference type="Proteomes" id="UP000054166">
    <property type="component" value="Unassembled WGS sequence"/>
</dbReference>
<evidence type="ECO:0000313" key="2">
    <source>
        <dbReference type="EMBL" id="KIM79086.1"/>
    </source>
</evidence>
<gene>
    <name evidence="2" type="ORF">PILCRDRAFT_823920</name>
</gene>
<dbReference type="PANTHER" id="PTHR33266:SF1">
    <property type="entry name" value="F-BOX DOMAIN-CONTAINING PROTEIN"/>
    <property type="match status" value="1"/>
</dbReference>
<reference evidence="3" key="2">
    <citation type="submission" date="2015-01" db="EMBL/GenBank/DDBJ databases">
        <title>Evolutionary Origins and Diversification of the Mycorrhizal Mutualists.</title>
        <authorList>
            <consortium name="DOE Joint Genome Institute"/>
            <consortium name="Mycorrhizal Genomics Consortium"/>
            <person name="Kohler A."/>
            <person name="Kuo A."/>
            <person name="Nagy L.G."/>
            <person name="Floudas D."/>
            <person name="Copeland A."/>
            <person name="Barry K.W."/>
            <person name="Cichocki N."/>
            <person name="Veneault-Fourrey C."/>
            <person name="LaButti K."/>
            <person name="Lindquist E.A."/>
            <person name="Lipzen A."/>
            <person name="Lundell T."/>
            <person name="Morin E."/>
            <person name="Murat C."/>
            <person name="Riley R."/>
            <person name="Ohm R."/>
            <person name="Sun H."/>
            <person name="Tunlid A."/>
            <person name="Henrissat B."/>
            <person name="Grigoriev I.V."/>
            <person name="Hibbett D.S."/>
            <person name="Martin F."/>
        </authorList>
    </citation>
    <scope>NUCLEOTIDE SEQUENCE [LARGE SCALE GENOMIC DNA]</scope>
    <source>
        <strain evidence="3">F 1598</strain>
    </source>
</reference>
<evidence type="ECO:0000256" key="1">
    <source>
        <dbReference type="SAM" id="MobiDB-lite"/>
    </source>
</evidence>
<dbReference type="EMBL" id="KN833012">
    <property type="protein sequence ID" value="KIM79086.1"/>
    <property type="molecule type" value="Genomic_DNA"/>
</dbReference>
<feature type="compositionally biased region" description="Polar residues" evidence="1">
    <location>
        <begin position="1"/>
        <end position="14"/>
    </location>
</feature>
<accession>A0A0C3FGR8</accession>